<keyword evidence="1" id="KW-0732">Signal</keyword>
<dbReference type="Proteomes" id="UP000242791">
    <property type="component" value="Unassembled WGS sequence"/>
</dbReference>
<feature type="signal peptide" evidence="1">
    <location>
        <begin position="1"/>
        <end position="20"/>
    </location>
</feature>
<evidence type="ECO:0008006" key="4">
    <source>
        <dbReference type="Google" id="ProtNLM"/>
    </source>
</evidence>
<evidence type="ECO:0000313" key="2">
    <source>
        <dbReference type="EMBL" id="OJD21961.1"/>
    </source>
</evidence>
<evidence type="ECO:0000313" key="3">
    <source>
        <dbReference type="Proteomes" id="UP000242791"/>
    </source>
</evidence>
<reference evidence="2 3" key="1">
    <citation type="submission" date="2015-08" db="EMBL/GenBank/DDBJ databases">
        <title>Emmonsia species relationships and genome sequence.</title>
        <authorList>
            <person name="Cuomo C.A."/>
            <person name="Schwartz I.S."/>
            <person name="Kenyon C."/>
            <person name="De Hoog G.S."/>
            <person name="Govender N.P."/>
            <person name="Botha A."/>
            <person name="Moreno L."/>
            <person name="De Vries M."/>
            <person name="Munoz J.F."/>
            <person name="Stielow J.B."/>
        </authorList>
    </citation>
    <scope>NUCLEOTIDE SEQUENCE [LARGE SCALE GENOMIC DNA]</scope>
    <source>
        <strain evidence="2 3">EI222</strain>
    </source>
</reference>
<keyword evidence="3" id="KW-1185">Reference proteome</keyword>
<accession>A0A1J9Q062</accession>
<organism evidence="2 3">
    <name type="scientific">Blastomyces percursus</name>
    <dbReference type="NCBI Taxonomy" id="1658174"/>
    <lineage>
        <taxon>Eukaryota</taxon>
        <taxon>Fungi</taxon>
        <taxon>Dikarya</taxon>
        <taxon>Ascomycota</taxon>
        <taxon>Pezizomycotina</taxon>
        <taxon>Eurotiomycetes</taxon>
        <taxon>Eurotiomycetidae</taxon>
        <taxon>Onygenales</taxon>
        <taxon>Ajellomycetaceae</taxon>
        <taxon>Blastomyces</taxon>
    </lineage>
</organism>
<evidence type="ECO:0000256" key="1">
    <source>
        <dbReference type="SAM" id="SignalP"/>
    </source>
</evidence>
<sequence>MKLSIAIPALLLNGPIGIFAKEFGWESCAPNLRCESDWECRQTYDCNNKAAGHPEYIVCGLTGQIAEELRWCWVYVDTGGKATAPAVDQN</sequence>
<dbReference type="VEuPathDB" id="FungiDB:ACJ73_06695"/>
<protein>
    <recommendedName>
        <fullName evidence="4">Extracellular membrane protein CFEM domain-containing protein</fullName>
    </recommendedName>
</protein>
<proteinExistence type="predicted"/>
<gene>
    <name evidence="2" type="ORF">ACJ73_06695</name>
</gene>
<dbReference type="AlphaFoldDB" id="A0A1J9Q062"/>
<name>A0A1J9Q062_9EURO</name>
<feature type="chain" id="PRO_5012317745" description="Extracellular membrane protein CFEM domain-containing protein" evidence="1">
    <location>
        <begin position="21"/>
        <end position="90"/>
    </location>
</feature>
<dbReference type="OrthoDB" id="4188586at2759"/>
<dbReference type="EMBL" id="LGTZ01001219">
    <property type="protein sequence ID" value="OJD21961.1"/>
    <property type="molecule type" value="Genomic_DNA"/>
</dbReference>
<comment type="caution">
    <text evidence="2">The sequence shown here is derived from an EMBL/GenBank/DDBJ whole genome shotgun (WGS) entry which is preliminary data.</text>
</comment>